<proteinExistence type="predicted"/>
<accession>A0ABN7TTU1</accession>
<evidence type="ECO:0000313" key="2">
    <source>
        <dbReference type="Proteomes" id="UP000730618"/>
    </source>
</evidence>
<gene>
    <name evidence="1" type="ORF">PAECIP111802_05040</name>
</gene>
<organism evidence="1 2">
    <name type="scientific">Paenibacillus allorhizosphaerae</name>
    <dbReference type="NCBI Taxonomy" id="2849866"/>
    <lineage>
        <taxon>Bacteria</taxon>
        <taxon>Bacillati</taxon>
        <taxon>Bacillota</taxon>
        <taxon>Bacilli</taxon>
        <taxon>Bacillales</taxon>
        <taxon>Paenibacillaceae</taxon>
        <taxon>Paenibacillus</taxon>
    </lineage>
</organism>
<dbReference type="Proteomes" id="UP000730618">
    <property type="component" value="Unassembled WGS sequence"/>
</dbReference>
<sequence length="45" mass="5113">MKTAIYPFGYECIQQWSLSEGDHLFLNSQKPHTSPRGLFSISLSP</sequence>
<name>A0ABN7TTU1_9BACL</name>
<comment type="caution">
    <text evidence="1">The sequence shown here is derived from an EMBL/GenBank/DDBJ whole genome shotgun (WGS) entry which is preliminary data.</text>
</comment>
<protein>
    <submittedName>
        <fullName evidence="1">Uncharacterized protein</fullName>
    </submittedName>
</protein>
<dbReference type="EMBL" id="CAJVCE010000016">
    <property type="protein sequence ID" value="CAG7651743.1"/>
    <property type="molecule type" value="Genomic_DNA"/>
</dbReference>
<evidence type="ECO:0000313" key="1">
    <source>
        <dbReference type="EMBL" id="CAG7651743.1"/>
    </source>
</evidence>
<reference evidence="1 2" key="1">
    <citation type="submission" date="2021-06" db="EMBL/GenBank/DDBJ databases">
        <authorList>
            <person name="Criscuolo A."/>
        </authorList>
    </citation>
    <scope>NUCLEOTIDE SEQUENCE [LARGE SCALE GENOMIC DNA]</scope>
    <source>
        <strain evidence="2">CIP 111802</strain>
    </source>
</reference>
<keyword evidence="2" id="KW-1185">Reference proteome</keyword>